<proteinExistence type="predicted"/>
<evidence type="ECO:0000313" key="2">
    <source>
        <dbReference type="EMBL" id="MDY0394458.1"/>
    </source>
</evidence>
<protein>
    <submittedName>
        <fullName evidence="2">Uncharacterized protein</fullName>
    </submittedName>
</protein>
<dbReference type="PANTHER" id="PTHR38589">
    <property type="entry name" value="BLR0621 PROTEIN"/>
    <property type="match status" value="1"/>
</dbReference>
<feature type="region of interest" description="Disordered" evidence="1">
    <location>
        <begin position="1"/>
        <end position="33"/>
    </location>
</feature>
<dbReference type="EMBL" id="JAWDIP010000003">
    <property type="protein sequence ID" value="MDY0394458.1"/>
    <property type="molecule type" value="Genomic_DNA"/>
</dbReference>
<reference evidence="2 3" key="1">
    <citation type="submission" date="2023-10" db="EMBL/GenBank/DDBJ databases">
        <title>Virgibacillus halophilus 5B73C genome.</title>
        <authorList>
            <person name="Miliotis G."/>
            <person name="Sengupta P."/>
            <person name="Hameed A."/>
            <person name="Chuvochina M."/>
            <person name="Mcdonagh F."/>
            <person name="Simpson A.C."/>
            <person name="Singh N.K."/>
            <person name="Rekha P.D."/>
            <person name="Raman K."/>
            <person name="Hugenholtz P."/>
            <person name="Venkateswaran K."/>
        </authorList>
    </citation>
    <scope>NUCLEOTIDE SEQUENCE [LARGE SCALE GENOMIC DNA]</scope>
    <source>
        <strain evidence="2 3">5B73C</strain>
    </source>
</reference>
<keyword evidence="3" id="KW-1185">Reference proteome</keyword>
<evidence type="ECO:0000256" key="1">
    <source>
        <dbReference type="SAM" id="MobiDB-lite"/>
    </source>
</evidence>
<sequence>MKKSNGKWSRSFLTKGHVGSKGVGKAKEGLSKTPQGSYKLGYAFGTSNPGTKKKFRKITEKSYWISNVKDAKYNTWQERKKIKQS</sequence>
<comment type="caution">
    <text evidence="2">The sequence shown here is derived from an EMBL/GenBank/DDBJ whole genome shotgun (WGS) entry which is preliminary data.</text>
</comment>
<accession>A0ABU5C551</accession>
<name>A0ABU5C551_9BACI</name>
<dbReference type="PANTHER" id="PTHR38589:SF1">
    <property type="entry name" value="BLR0621 PROTEIN"/>
    <property type="match status" value="1"/>
</dbReference>
<feature type="compositionally biased region" description="Polar residues" evidence="1">
    <location>
        <begin position="1"/>
        <end position="12"/>
    </location>
</feature>
<organism evidence="2 3">
    <name type="scientific">Tigheibacillus halophilus</name>
    <dbReference type="NCBI Taxonomy" id="361280"/>
    <lineage>
        <taxon>Bacteria</taxon>
        <taxon>Bacillati</taxon>
        <taxon>Bacillota</taxon>
        <taxon>Bacilli</taxon>
        <taxon>Bacillales</taxon>
        <taxon>Bacillaceae</taxon>
        <taxon>Tigheibacillus</taxon>
    </lineage>
</organism>
<gene>
    <name evidence="2" type="ORF">RWE15_08375</name>
</gene>
<dbReference type="Proteomes" id="UP001281447">
    <property type="component" value="Unassembled WGS sequence"/>
</dbReference>
<evidence type="ECO:0000313" key="3">
    <source>
        <dbReference type="Proteomes" id="UP001281447"/>
    </source>
</evidence>